<dbReference type="EMBL" id="CP000444">
    <property type="protein sequence ID" value="ABI42619.1"/>
    <property type="molecule type" value="Genomic_DNA"/>
</dbReference>
<name>Q0HW86_SHESR</name>
<dbReference type="AlphaFoldDB" id="Q0HW86"/>
<proteinExistence type="predicted"/>
<evidence type="ECO:0000313" key="2">
    <source>
        <dbReference type="EMBL" id="ABI42619.1"/>
    </source>
</evidence>
<evidence type="ECO:0008006" key="3">
    <source>
        <dbReference type="Google" id="ProtNLM"/>
    </source>
</evidence>
<feature type="signal peptide" evidence="1">
    <location>
        <begin position="1"/>
        <end position="25"/>
    </location>
</feature>
<accession>Q0HW86</accession>
<dbReference type="PROSITE" id="PS51257">
    <property type="entry name" value="PROKAR_LIPOPROTEIN"/>
    <property type="match status" value="1"/>
</dbReference>
<reference evidence="2" key="1">
    <citation type="submission" date="2006-08" db="EMBL/GenBank/DDBJ databases">
        <title>Complete sequence of Chromosome1 of Shewanella sp. MR-7.</title>
        <authorList>
            <consortium name="US DOE Joint Genome Institute"/>
            <person name="Copeland A."/>
            <person name="Lucas S."/>
            <person name="Lapidus A."/>
            <person name="Barry K."/>
            <person name="Detter J.C."/>
            <person name="Glavina del Rio T."/>
            <person name="Hammon N."/>
            <person name="Israni S."/>
            <person name="Dalin E."/>
            <person name="Tice H."/>
            <person name="Pitluck S."/>
            <person name="Kiss H."/>
            <person name="Brettin T."/>
            <person name="Bruce D."/>
            <person name="Han C."/>
            <person name="Tapia R."/>
            <person name="Gilna P."/>
            <person name="Schmutz J."/>
            <person name="Larimer F."/>
            <person name="Land M."/>
            <person name="Hauser L."/>
            <person name="Kyrpides N."/>
            <person name="Mikhailova N."/>
            <person name="Nealson K."/>
            <person name="Konstantinidis K."/>
            <person name="Klappenbach J."/>
            <person name="Tiedje J."/>
            <person name="Richardson P."/>
        </authorList>
    </citation>
    <scope>NUCLEOTIDE SEQUENCE</scope>
    <source>
        <strain evidence="2">MR-7</strain>
    </source>
</reference>
<gene>
    <name evidence="2" type="ordered locus">Shewmr7_1624</name>
</gene>
<evidence type="ECO:0000256" key="1">
    <source>
        <dbReference type="SAM" id="SignalP"/>
    </source>
</evidence>
<protein>
    <recommendedName>
        <fullName evidence="3">Cadherin domain-containing protein</fullName>
    </recommendedName>
</protein>
<dbReference type="HOGENOM" id="CLU_431406_0_0_6"/>
<keyword evidence="1" id="KW-0732">Signal</keyword>
<sequence length="634" mass="69174">MKTKKCFFKPLILASIVFILGGCGGGGDSGKDTTTEPQPPTTPTNHAPVISGLPASYSIDSGDTKTLTVKVSDADGDKVTTAMSASGDVTASLSGTTITLVAKQVDNDSTGKVIVTVNDSKTTTTFTINVTVKVAINNTPPTITGLSTTYTVKEGGSLTIPYVASDADGDPVTTTVSVSGNLPHTYTQSEIYVDAPQVDADTMYTFSVSSTDGKDTVVKTFTLTVKNAPQEPTKAPVIAWDSEKDNASPYFSAVEQTSEIWTFNVTDADTDESLLSIKPDIVLFKNNSTNTDSYILEHTTVVVDKDTKSVKVTFPDVGASGYLIYNIALVAKDNNGNETKSAYMQVYVGDRGTASTVRGYSGAYALPNLPTEVKLDIIYSISDVLKVPEIESVTYVDPAHQGLMNISDINGVSFVITPNASLVNQYVLLDVTYVYYDNGQGTKFKNISKLRFKVLDSTSVETAWLDQKELTLHKASFAGEYTTLSLYFIDKMHFEGKLNDKEYLEYRQKIEDTYYNIVTSYVSAYESRLNSYLDRVAQYNPNAVEASFEMVQSYITSAVGTIDTQINYMQGDSLTLLNEVAELSGNMINFQSEKLVELPNEIYSRYIGNDNYGSYNVNGEWVFSDAYKFMSILM</sequence>
<organism evidence="2">
    <name type="scientific">Shewanella sp. (strain MR-7)</name>
    <dbReference type="NCBI Taxonomy" id="60481"/>
    <lineage>
        <taxon>Bacteria</taxon>
        <taxon>Pseudomonadati</taxon>
        <taxon>Pseudomonadota</taxon>
        <taxon>Gammaproteobacteria</taxon>
        <taxon>Alteromonadales</taxon>
        <taxon>Shewanellaceae</taxon>
        <taxon>Shewanella</taxon>
    </lineage>
</organism>
<dbReference type="KEGG" id="shm:Shewmr7_1624"/>
<feature type="chain" id="PRO_5004173443" description="Cadherin domain-containing protein" evidence="1">
    <location>
        <begin position="26"/>
        <end position="634"/>
    </location>
</feature>